<evidence type="ECO:0000313" key="9">
    <source>
        <dbReference type="Proteomes" id="UP000766595"/>
    </source>
</evidence>
<protein>
    <submittedName>
        <fullName evidence="8">Acyl-CoA dehydrogenase family protein</fullName>
    </submittedName>
</protein>
<comment type="similarity">
    <text evidence="1 4">Belongs to the acyl-CoA dehydrogenase family.</text>
</comment>
<evidence type="ECO:0000256" key="2">
    <source>
        <dbReference type="ARBA" id="ARBA00022630"/>
    </source>
</evidence>
<dbReference type="InterPro" id="IPR036250">
    <property type="entry name" value="AcylCo_DH-like_C"/>
</dbReference>
<evidence type="ECO:0000256" key="3">
    <source>
        <dbReference type="ARBA" id="ARBA00022827"/>
    </source>
</evidence>
<name>A0A947GD72_9HYPH</name>
<dbReference type="InterPro" id="IPR052904">
    <property type="entry name" value="Acyl-CoA_dehydrogenase-like"/>
</dbReference>
<evidence type="ECO:0000259" key="5">
    <source>
        <dbReference type="Pfam" id="PF00441"/>
    </source>
</evidence>
<dbReference type="Gene3D" id="6.10.250.600">
    <property type="match status" value="1"/>
</dbReference>
<feature type="domain" description="Acyl-CoA oxidase/dehydrogenase middle" evidence="6">
    <location>
        <begin position="187"/>
        <end position="280"/>
    </location>
</feature>
<gene>
    <name evidence="8" type="ORF">KL771_22335</name>
</gene>
<dbReference type="Proteomes" id="UP000766595">
    <property type="component" value="Unassembled WGS sequence"/>
</dbReference>
<dbReference type="Gene3D" id="2.40.110.20">
    <property type="match status" value="1"/>
</dbReference>
<feature type="domain" description="Acyl-CoA dehydrogenase/oxidase C-terminal" evidence="5">
    <location>
        <begin position="292"/>
        <end position="435"/>
    </location>
</feature>
<evidence type="ECO:0000259" key="7">
    <source>
        <dbReference type="Pfam" id="PF18158"/>
    </source>
</evidence>
<dbReference type="AlphaFoldDB" id="A0A947GD72"/>
<dbReference type="Pfam" id="PF00441">
    <property type="entry name" value="Acyl-CoA_dh_1"/>
    <property type="match status" value="1"/>
</dbReference>
<dbReference type="GO" id="GO:0003995">
    <property type="term" value="F:acyl-CoA dehydrogenase activity"/>
    <property type="evidence" value="ECO:0007669"/>
    <property type="project" value="TreeGrafter"/>
</dbReference>
<dbReference type="PANTHER" id="PTHR42707:SF3">
    <property type="entry name" value="ACYL-COA DEHYDROGENASE AIDB-RELATED"/>
    <property type="match status" value="1"/>
</dbReference>
<dbReference type="EMBL" id="JAHHZF010000012">
    <property type="protein sequence ID" value="MBT9292218.1"/>
    <property type="molecule type" value="Genomic_DNA"/>
</dbReference>
<keyword evidence="3 4" id="KW-0274">FAD</keyword>
<keyword evidence="2 4" id="KW-0285">Flavoprotein</keyword>
<proteinExistence type="inferred from homology"/>
<dbReference type="Gene3D" id="1.20.140.10">
    <property type="entry name" value="Butyryl-CoA Dehydrogenase, subunit A, domain 3"/>
    <property type="match status" value="1"/>
</dbReference>
<evidence type="ECO:0000259" key="6">
    <source>
        <dbReference type="Pfam" id="PF02770"/>
    </source>
</evidence>
<dbReference type="SUPFAM" id="SSF47203">
    <property type="entry name" value="Acyl-CoA dehydrogenase C-terminal domain-like"/>
    <property type="match status" value="1"/>
</dbReference>
<reference evidence="8 9" key="1">
    <citation type="submission" date="2021-06" db="EMBL/GenBank/DDBJ databases">
        <authorList>
            <person name="Grouzdev D.S."/>
            <person name="Koziaeva V."/>
        </authorList>
    </citation>
    <scope>NUCLEOTIDE SEQUENCE [LARGE SCALE GENOMIC DNA]</scope>
    <source>
        <strain evidence="8 9">22</strain>
    </source>
</reference>
<dbReference type="Pfam" id="PF18158">
    <property type="entry name" value="AidB_N"/>
    <property type="match status" value="1"/>
</dbReference>
<dbReference type="SUPFAM" id="SSF56645">
    <property type="entry name" value="Acyl-CoA dehydrogenase NM domain-like"/>
    <property type="match status" value="1"/>
</dbReference>
<organism evidence="8 9">
    <name type="scientific">Prosthecodimorpha staleyi</name>
    <dbReference type="NCBI Taxonomy" id="2840188"/>
    <lineage>
        <taxon>Bacteria</taxon>
        <taxon>Pseudomonadati</taxon>
        <taxon>Pseudomonadota</taxon>
        <taxon>Alphaproteobacteria</taxon>
        <taxon>Hyphomicrobiales</taxon>
        <taxon>Ancalomicrobiaceae</taxon>
        <taxon>Prosthecodimorpha</taxon>
    </lineage>
</organism>
<dbReference type="InterPro" id="IPR009100">
    <property type="entry name" value="AcylCoA_DH/oxidase_NM_dom_sf"/>
</dbReference>
<accession>A0A947GD72</accession>
<keyword evidence="4" id="KW-0560">Oxidoreductase</keyword>
<dbReference type="Pfam" id="PF02770">
    <property type="entry name" value="Acyl-CoA_dh_M"/>
    <property type="match status" value="1"/>
</dbReference>
<comment type="cofactor">
    <cofactor evidence="4">
        <name>FAD</name>
        <dbReference type="ChEBI" id="CHEBI:57692"/>
    </cofactor>
</comment>
<dbReference type="PANTHER" id="PTHR42707">
    <property type="entry name" value="ACYL-COA DEHYDROGENASE"/>
    <property type="match status" value="1"/>
</dbReference>
<comment type="caution">
    <text evidence="8">The sequence shown here is derived from an EMBL/GenBank/DDBJ whole genome shotgun (WGS) entry which is preliminary data.</text>
</comment>
<evidence type="ECO:0000256" key="4">
    <source>
        <dbReference type="RuleBase" id="RU362125"/>
    </source>
</evidence>
<dbReference type="InterPro" id="IPR009075">
    <property type="entry name" value="AcylCo_DH/oxidase_C"/>
</dbReference>
<dbReference type="InterPro" id="IPR041504">
    <property type="entry name" value="AidB_N"/>
</dbReference>
<sequence length="549" mass="58984">MAPSAFETHDVYNQPPQLPVRNVFETDPILYGALEAALDETGERLLSEHGGFWGTAEARELARLANAHPPQLRTHDGQGRRIDLVEYHPAYHALMRRSAEAGLGISIWQADREDDSGRAHAMRSARLYMTAQTECSHLVPWTTTCAAAGIALVAPEFAEPWMSRIAGRRYDHRPQPAASKAGLTLSLALTEKQGSVPGVDNLTQASRFEGRRYRLIGHKWAMSGPMADALIVLADAAGGPSVFLVPRFRRDESLNRVRIQRLKETIGLRGNGIAEVEFADAEAHLIGAEGDGAKLVADAHLTLRHDAAVMATGVMRGALANAVHHVRHRASGGTRLLDKPLMARVLADMAIDVAAATALVIRLANARDRAASDVIEDAIARLMIPVAKFWIGRVAPMIAAEALECQGINGYTESSEAARAYRDAQAFGIWGGASNQLALEALSMIESVPETLDAVLGDVTAVLGREASASAEAIRGAANACMDDPGSARIFVEQLAITTAAAALHRFAPRAITDAFIDTRLAGGWRASYGMLDARFDARGIVDYTYPAS</sequence>
<dbReference type="InterPro" id="IPR006091">
    <property type="entry name" value="Acyl-CoA_Oxase/DH_mid-dom"/>
</dbReference>
<evidence type="ECO:0000313" key="8">
    <source>
        <dbReference type="EMBL" id="MBT9292218.1"/>
    </source>
</evidence>
<dbReference type="RefSeq" id="WP_261970734.1">
    <property type="nucleotide sequence ID" value="NZ_JAHHZF010000012.1"/>
</dbReference>
<evidence type="ECO:0000256" key="1">
    <source>
        <dbReference type="ARBA" id="ARBA00009347"/>
    </source>
</evidence>
<feature type="domain" description="Adaptive response protein AidB N-terminal" evidence="7">
    <location>
        <begin position="13"/>
        <end position="171"/>
    </location>
</feature>
<keyword evidence="9" id="KW-1185">Reference proteome</keyword>